<proteinExistence type="predicted"/>
<accession>Q7RCF7</accession>
<dbReference type="Proteomes" id="UP000008553">
    <property type="component" value="Unassembled WGS sequence"/>
</dbReference>
<keyword evidence="2" id="KW-1185">Reference proteome</keyword>
<protein>
    <submittedName>
        <fullName evidence="1">Uncharacterized protein</fullName>
    </submittedName>
</protein>
<sequence length="24" mass="3106">MYYTRMFNHEMKFKSQNMHPKRSI</sequence>
<evidence type="ECO:0000313" key="2">
    <source>
        <dbReference type="Proteomes" id="UP000008553"/>
    </source>
</evidence>
<comment type="caution">
    <text evidence="1">The sequence shown here is derived from an EMBL/GenBank/DDBJ whole genome shotgun (WGS) entry which is preliminary data.</text>
</comment>
<reference evidence="1 2" key="1">
    <citation type="journal article" date="2002" name="Nature">
        <title>Genome sequence and comparative analysis of the model rodent malaria parasite Plasmodium yoelii yoelii.</title>
        <authorList>
            <person name="Carlton J.M."/>
            <person name="Angiuoli S.V."/>
            <person name="Suh B.B."/>
            <person name="Kooij T.W."/>
            <person name="Pertea M."/>
            <person name="Silva J.C."/>
            <person name="Ermolaeva M.D."/>
            <person name="Allen J.E."/>
            <person name="Selengut J.D."/>
            <person name="Koo H.L."/>
            <person name="Peterson J.D."/>
            <person name="Pop M."/>
            <person name="Kosack D.S."/>
            <person name="Shumway M.F."/>
            <person name="Bidwell S.L."/>
            <person name="Shallom S.J."/>
            <person name="van Aken S.E."/>
            <person name="Riedmuller S.B."/>
            <person name="Feldblyum T.V."/>
            <person name="Cho J.K."/>
            <person name="Quackenbush J."/>
            <person name="Sedegah M."/>
            <person name="Shoaibi A."/>
            <person name="Cummings L.M."/>
            <person name="Florens L."/>
            <person name="Yates J.R."/>
            <person name="Raine J.D."/>
            <person name="Sinden R.E."/>
            <person name="Harris M.A."/>
            <person name="Cunningham D.A."/>
            <person name="Preiser P.R."/>
            <person name="Bergman L.W."/>
            <person name="Vaidya A.B."/>
            <person name="van Lin L.H."/>
            <person name="Janse C.J."/>
            <person name="Waters A.P."/>
            <person name="Smith H.O."/>
            <person name="White O.R."/>
            <person name="Salzberg S.L."/>
            <person name="Venter J.C."/>
            <person name="Fraser C.M."/>
            <person name="Hoffman S.L."/>
            <person name="Gardner M.J."/>
            <person name="Carucci D.J."/>
        </authorList>
    </citation>
    <scope>NUCLEOTIDE SEQUENCE [LARGE SCALE GENOMIC DNA]</scope>
    <source>
        <strain evidence="1 2">17XNL</strain>
    </source>
</reference>
<evidence type="ECO:0000313" key="1">
    <source>
        <dbReference type="EMBL" id="EAA17918.1"/>
    </source>
</evidence>
<dbReference type="InParanoid" id="Q7RCF7"/>
<dbReference type="PaxDb" id="73239-Q7RCF7"/>
<dbReference type="EMBL" id="AABL01001903">
    <property type="protein sequence ID" value="EAA17918.1"/>
    <property type="molecule type" value="Genomic_DNA"/>
</dbReference>
<dbReference type="AlphaFoldDB" id="Q7RCF7"/>
<gene>
    <name evidence="1" type="ORF">PY05827</name>
</gene>
<organism evidence="1 2">
    <name type="scientific">Plasmodium yoelii yoelii</name>
    <dbReference type="NCBI Taxonomy" id="73239"/>
    <lineage>
        <taxon>Eukaryota</taxon>
        <taxon>Sar</taxon>
        <taxon>Alveolata</taxon>
        <taxon>Apicomplexa</taxon>
        <taxon>Aconoidasida</taxon>
        <taxon>Haemosporida</taxon>
        <taxon>Plasmodiidae</taxon>
        <taxon>Plasmodium</taxon>
        <taxon>Plasmodium (Vinckeia)</taxon>
    </lineage>
</organism>
<feature type="non-terminal residue" evidence="1">
    <location>
        <position position="24"/>
    </location>
</feature>
<name>Q7RCF7_PLAYO</name>